<keyword evidence="5" id="KW-1185">Reference proteome</keyword>
<gene>
    <name evidence="4" type="ORF">RND81_03G171900</name>
</gene>
<evidence type="ECO:0000256" key="2">
    <source>
        <dbReference type="SAM" id="MobiDB-lite"/>
    </source>
</evidence>
<dbReference type="InterPro" id="IPR001584">
    <property type="entry name" value="Integrase_cat-core"/>
</dbReference>
<dbReference type="InterPro" id="IPR036397">
    <property type="entry name" value="RNaseH_sf"/>
</dbReference>
<evidence type="ECO:0000313" key="4">
    <source>
        <dbReference type="EMBL" id="KAK9742424.1"/>
    </source>
</evidence>
<evidence type="ECO:0000259" key="3">
    <source>
        <dbReference type="PROSITE" id="PS50994"/>
    </source>
</evidence>
<dbReference type="AlphaFoldDB" id="A0AAW1MA25"/>
<dbReference type="SUPFAM" id="SSF53098">
    <property type="entry name" value="Ribonuclease H-like"/>
    <property type="match status" value="1"/>
</dbReference>
<proteinExistence type="predicted"/>
<dbReference type="Pfam" id="PF14244">
    <property type="entry name" value="Retrotran_gag_3"/>
    <property type="match status" value="1"/>
</dbReference>
<dbReference type="PANTHER" id="PTHR42648">
    <property type="entry name" value="TRANSPOSASE, PUTATIVE-RELATED"/>
    <property type="match status" value="1"/>
</dbReference>
<name>A0AAW1MA25_SAPOF</name>
<protein>
    <recommendedName>
        <fullName evidence="3">Integrase catalytic domain-containing protein</fullName>
    </recommendedName>
</protein>
<dbReference type="InterPro" id="IPR012337">
    <property type="entry name" value="RNaseH-like_sf"/>
</dbReference>
<feature type="region of interest" description="Disordered" evidence="2">
    <location>
        <begin position="622"/>
        <end position="667"/>
    </location>
</feature>
<feature type="compositionally biased region" description="Polar residues" evidence="2">
    <location>
        <begin position="630"/>
        <end position="653"/>
    </location>
</feature>
<dbReference type="GO" id="GO:0006508">
    <property type="term" value="P:proteolysis"/>
    <property type="evidence" value="ECO:0007669"/>
    <property type="project" value="UniProtKB-KW"/>
</dbReference>
<dbReference type="InterPro" id="IPR029472">
    <property type="entry name" value="Copia-like_N"/>
</dbReference>
<accession>A0AAW1MA25</accession>
<dbReference type="InterPro" id="IPR054722">
    <property type="entry name" value="PolX-like_BBD"/>
</dbReference>
<dbReference type="Proteomes" id="UP001443914">
    <property type="component" value="Unassembled WGS sequence"/>
</dbReference>
<dbReference type="GO" id="GO:0008233">
    <property type="term" value="F:peptidase activity"/>
    <property type="evidence" value="ECO:0007669"/>
    <property type="project" value="UniProtKB-KW"/>
</dbReference>
<reference evidence="4" key="1">
    <citation type="submission" date="2024-03" db="EMBL/GenBank/DDBJ databases">
        <title>WGS assembly of Saponaria officinalis var. Norfolk2.</title>
        <authorList>
            <person name="Jenkins J."/>
            <person name="Shu S."/>
            <person name="Grimwood J."/>
            <person name="Barry K."/>
            <person name="Goodstein D."/>
            <person name="Schmutz J."/>
            <person name="Leebens-Mack J."/>
            <person name="Osbourn A."/>
        </authorList>
    </citation>
    <scope>NUCLEOTIDE SEQUENCE [LARGE SCALE GENOMIC DNA]</scope>
    <source>
        <strain evidence="4">JIC</strain>
    </source>
</reference>
<organism evidence="4 5">
    <name type="scientific">Saponaria officinalis</name>
    <name type="common">Common soapwort</name>
    <name type="synonym">Lychnis saponaria</name>
    <dbReference type="NCBI Taxonomy" id="3572"/>
    <lineage>
        <taxon>Eukaryota</taxon>
        <taxon>Viridiplantae</taxon>
        <taxon>Streptophyta</taxon>
        <taxon>Embryophyta</taxon>
        <taxon>Tracheophyta</taxon>
        <taxon>Spermatophyta</taxon>
        <taxon>Magnoliopsida</taxon>
        <taxon>eudicotyledons</taxon>
        <taxon>Gunneridae</taxon>
        <taxon>Pentapetalae</taxon>
        <taxon>Caryophyllales</taxon>
        <taxon>Caryophyllaceae</taxon>
        <taxon>Caryophylleae</taxon>
        <taxon>Saponaria</taxon>
    </lineage>
</organism>
<keyword evidence="1" id="KW-0378">Hydrolase</keyword>
<dbReference type="InterPro" id="IPR039537">
    <property type="entry name" value="Retrotran_Ty1/copia-like"/>
</dbReference>
<dbReference type="Pfam" id="PF22936">
    <property type="entry name" value="Pol_BBD"/>
    <property type="match status" value="1"/>
</dbReference>
<keyword evidence="1" id="KW-0645">Protease</keyword>
<evidence type="ECO:0000313" key="5">
    <source>
        <dbReference type="Proteomes" id="UP001443914"/>
    </source>
</evidence>
<evidence type="ECO:0000256" key="1">
    <source>
        <dbReference type="ARBA" id="ARBA00022670"/>
    </source>
</evidence>
<dbReference type="PANTHER" id="PTHR42648:SF31">
    <property type="entry name" value="RNA-DIRECTED DNA POLYMERASE"/>
    <property type="match status" value="1"/>
</dbReference>
<dbReference type="PROSITE" id="PS50994">
    <property type="entry name" value="INTEGRASE"/>
    <property type="match status" value="1"/>
</dbReference>
<feature type="domain" description="Integrase catalytic" evidence="3">
    <location>
        <begin position="463"/>
        <end position="560"/>
    </location>
</feature>
<dbReference type="Gene3D" id="3.30.420.10">
    <property type="entry name" value="Ribonuclease H-like superfamily/Ribonuclease H"/>
    <property type="match status" value="1"/>
</dbReference>
<sequence length="750" mass="85400">MALVFGIYITPSSPLYLHPSDCPSLMLTQILFNGENYELWADAVRNGLDAKNKLGITFSGSVVEIWKELKERFTAGNAPRIHQLKSELSECKQEKNQSIVEYYTRLKAIWDELGNYSRVPQCTCGAAAELAKEREEEKVHQFLLGLDTSLYGNLRTNLLMKDDITSLSRAYALVLREERHKAITKSRDEVNDAAMAVRMSNEEGRGRGFVSNNGGKDTDPVVNAALVNETETQKLSFTPEEVTRLRSLLGKKSSDGNKKPAGRNNNMIISNWLLDSGDSHHMTGQRGLLTNIRRKAPSNVTLPDGTHIVAQEHGEIVLNDNFILKDDQSTRMKIGRGEQRYGVYYLKNDKVRVARTSAKQDTRLWHKRLGHPSSNTLSLLIIYDICDVCCRAKQTRSVFKLNHKRSSDLFALIHCDIWGPYHIKSLSGAQYFLTIVDYKSRGVWVYLMRGKGEVSKIMMNFFKVVQSDNGTEFLSGTMREYYSENGMIFQTSNTDTPQQNGRVERKHKHILEKARALCFQANLPIEFWGECVLTAAYLINRTPTRILDGLTPYEVLHGERPILDNVKRCIFVGYPHSKKGWKSRDVIFYEHIFPFSDIASTNSNEKVQNNVPDTSATIETFDLHSDNDEGNNNGVNRDSNTSEGEQINESEQVMQERAASDNKPVGRGAREKFEPYWKRDYVCKSTRIIDPTSNAQPVQLTSTRKGTHYPIANYVTTNYFSINHRNYLANVDAVREPRDYLEAAQKEEWR</sequence>
<dbReference type="EMBL" id="JBDFQZ010000003">
    <property type="protein sequence ID" value="KAK9742424.1"/>
    <property type="molecule type" value="Genomic_DNA"/>
</dbReference>
<dbReference type="GO" id="GO:0015074">
    <property type="term" value="P:DNA integration"/>
    <property type="evidence" value="ECO:0007669"/>
    <property type="project" value="InterPro"/>
</dbReference>
<dbReference type="GO" id="GO:0003676">
    <property type="term" value="F:nucleic acid binding"/>
    <property type="evidence" value="ECO:0007669"/>
    <property type="project" value="InterPro"/>
</dbReference>
<comment type="caution">
    <text evidence="4">The sequence shown here is derived from an EMBL/GenBank/DDBJ whole genome shotgun (WGS) entry which is preliminary data.</text>
</comment>